<accession>A0ABW5NAF4</accession>
<dbReference type="CDD" id="cd05233">
    <property type="entry name" value="SDR_c"/>
    <property type="match status" value="1"/>
</dbReference>
<proteinExistence type="inferred from homology"/>
<dbReference type="PIRSF" id="PIRSF000126">
    <property type="entry name" value="11-beta-HSD1"/>
    <property type="match status" value="1"/>
</dbReference>
<dbReference type="PANTHER" id="PTHR42901">
    <property type="entry name" value="ALCOHOL DEHYDROGENASE"/>
    <property type="match status" value="1"/>
</dbReference>
<organism evidence="4 5">
    <name type="scientific">Aquimarina hainanensis</name>
    <dbReference type="NCBI Taxonomy" id="1578017"/>
    <lineage>
        <taxon>Bacteria</taxon>
        <taxon>Pseudomonadati</taxon>
        <taxon>Bacteroidota</taxon>
        <taxon>Flavobacteriia</taxon>
        <taxon>Flavobacteriales</taxon>
        <taxon>Flavobacteriaceae</taxon>
        <taxon>Aquimarina</taxon>
    </lineage>
</organism>
<reference evidence="5" key="1">
    <citation type="journal article" date="2019" name="Int. J. Syst. Evol. Microbiol.">
        <title>The Global Catalogue of Microorganisms (GCM) 10K type strain sequencing project: providing services to taxonomists for standard genome sequencing and annotation.</title>
        <authorList>
            <consortium name="The Broad Institute Genomics Platform"/>
            <consortium name="The Broad Institute Genome Sequencing Center for Infectious Disease"/>
            <person name="Wu L."/>
            <person name="Ma J."/>
        </authorList>
    </citation>
    <scope>NUCLEOTIDE SEQUENCE [LARGE SCALE GENOMIC DNA]</scope>
    <source>
        <strain evidence="5">KCTC 42423</strain>
    </source>
</reference>
<dbReference type="InterPro" id="IPR002347">
    <property type="entry name" value="SDR_fam"/>
</dbReference>
<comment type="caution">
    <text evidence="4">The sequence shown here is derived from an EMBL/GenBank/DDBJ whole genome shotgun (WGS) entry which is preliminary data.</text>
</comment>
<dbReference type="GO" id="GO:0016491">
    <property type="term" value="F:oxidoreductase activity"/>
    <property type="evidence" value="ECO:0007669"/>
    <property type="project" value="UniProtKB-KW"/>
</dbReference>
<keyword evidence="2 4" id="KW-0560">Oxidoreductase</keyword>
<dbReference type="Gene3D" id="3.40.50.720">
    <property type="entry name" value="NAD(P)-binding Rossmann-like Domain"/>
    <property type="match status" value="1"/>
</dbReference>
<evidence type="ECO:0000313" key="4">
    <source>
        <dbReference type="EMBL" id="MFD2592047.1"/>
    </source>
</evidence>
<keyword evidence="5" id="KW-1185">Reference proteome</keyword>
<evidence type="ECO:0000256" key="1">
    <source>
        <dbReference type="ARBA" id="ARBA00006484"/>
    </source>
</evidence>
<dbReference type="EMBL" id="JBHULX010000030">
    <property type="protein sequence ID" value="MFD2592047.1"/>
    <property type="molecule type" value="Genomic_DNA"/>
</dbReference>
<gene>
    <name evidence="4" type="ORF">ACFSTE_14505</name>
</gene>
<dbReference type="Proteomes" id="UP001597459">
    <property type="component" value="Unassembled WGS sequence"/>
</dbReference>
<evidence type="ECO:0000256" key="2">
    <source>
        <dbReference type="ARBA" id="ARBA00023002"/>
    </source>
</evidence>
<evidence type="ECO:0000256" key="3">
    <source>
        <dbReference type="RuleBase" id="RU000363"/>
    </source>
</evidence>
<dbReference type="SUPFAM" id="SSF51735">
    <property type="entry name" value="NAD(P)-binding Rossmann-fold domains"/>
    <property type="match status" value="1"/>
</dbReference>
<comment type="similarity">
    <text evidence="1 3">Belongs to the short-chain dehydrogenases/reductases (SDR) family.</text>
</comment>
<sequence>MDSFALITGASRGIGKTLSYYFAEQGYSLILISLHQNTLDKVKAEIQTKHPDVTIQTVSIDFSKPFEVSSKAQSIIEQYSTIDVLVNSAGVLFPGNTGLAVDKLSELINVNLISTITISNLVIEKMKKQGYGEVYTLGSMAGLEAVSKIAAYSATKAAIVSYSQSLYQELTPLNIQVCCLCPSVVNTDMTNDGRISNDLKIETNDLASAIHFVRTLSTGASMPIVPLRCKVIDLEKQPS</sequence>
<evidence type="ECO:0000313" key="5">
    <source>
        <dbReference type="Proteomes" id="UP001597459"/>
    </source>
</evidence>
<dbReference type="InterPro" id="IPR036291">
    <property type="entry name" value="NAD(P)-bd_dom_sf"/>
</dbReference>
<dbReference type="PRINTS" id="PR00081">
    <property type="entry name" value="GDHRDH"/>
</dbReference>
<protein>
    <submittedName>
        <fullName evidence="4">SDR family NAD(P)-dependent oxidoreductase</fullName>
        <ecNumber evidence="4">1.-.-.-</ecNumber>
    </submittedName>
</protein>
<dbReference type="PRINTS" id="PR00080">
    <property type="entry name" value="SDRFAMILY"/>
</dbReference>
<dbReference type="RefSeq" id="WP_378253547.1">
    <property type="nucleotide sequence ID" value="NZ_JBHSJV010000001.1"/>
</dbReference>
<dbReference type="PANTHER" id="PTHR42901:SF1">
    <property type="entry name" value="ALCOHOL DEHYDROGENASE"/>
    <property type="match status" value="1"/>
</dbReference>
<dbReference type="EC" id="1.-.-.-" evidence="4"/>
<name>A0ABW5NAF4_9FLAO</name>
<dbReference type="Pfam" id="PF00106">
    <property type="entry name" value="adh_short"/>
    <property type="match status" value="1"/>
</dbReference>